<dbReference type="InterPro" id="IPR052929">
    <property type="entry name" value="RNase_H-like_EbsB-rel"/>
</dbReference>
<accession>A0ABR2DAJ6</accession>
<protein>
    <recommendedName>
        <fullName evidence="1">RNase H type-1 domain-containing protein</fullName>
    </recommendedName>
</protein>
<dbReference type="PANTHER" id="PTHR47074">
    <property type="entry name" value="BNAC02G40300D PROTEIN"/>
    <property type="match status" value="1"/>
</dbReference>
<keyword evidence="3" id="KW-1185">Reference proteome</keyword>
<dbReference type="Pfam" id="PF13456">
    <property type="entry name" value="RVT_3"/>
    <property type="match status" value="1"/>
</dbReference>
<dbReference type="PANTHER" id="PTHR47074:SF11">
    <property type="entry name" value="REVERSE TRANSCRIPTASE-LIKE PROTEIN"/>
    <property type="match status" value="1"/>
</dbReference>
<proteinExistence type="predicted"/>
<name>A0ABR2DAJ6_9ROSI</name>
<comment type="caution">
    <text evidence="2">The sequence shown here is derived from an EMBL/GenBank/DDBJ whole genome shotgun (WGS) entry which is preliminary data.</text>
</comment>
<organism evidence="2 3">
    <name type="scientific">Hibiscus sabdariffa</name>
    <name type="common">roselle</name>
    <dbReference type="NCBI Taxonomy" id="183260"/>
    <lineage>
        <taxon>Eukaryota</taxon>
        <taxon>Viridiplantae</taxon>
        <taxon>Streptophyta</taxon>
        <taxon>Embryophyta</taxon>
        <taxon>Tracheophyta</taxon>
        <taxon>Spermatophyta</taxon>
        <taxon>Magnoliopsida</taxon>
        <taxon>eudicotyledons</taxon>
        <taxon>Gunneridae</taxon>
        <taxon>Pentapetalae</taxon>
        <taxon>rosids</taxon>
        <taxon>malvids</taxon>
        <taxon>Malvales</taxon>
        <taxon>Malvaceae</taxon>
        <taxon>Malvoideae</taxon>
        <taxon>Hibiscus</taxon>
    </lineage>
</organism>
<feature type="domain" description="RNase H type-1" evidence="1">
    <location>
        <begin position="5"/>
        <end position="91"/>
    </location>
</feature>
<dbReference type="InterPro" id="IPR002156">
    <property type="entry name" value="RNaseH_domain"/>
</dbReference>
<evidence type="ECO:0000259" key="1">
    <source>
        <dbReference type="Pfam" id="PF13456"/>
    </source>
</evidence>
<reference evidence="2 3" key="1">
    <citation type="journal article" date="2024" name="G3 (Bethesda)">
        <title>Genome assembly of Hibiscus sabdariffa L. provides insights into metabolisms of medicinal natural products.</title>
        <authorList>
            <person name="Kim T."/>
        </authorList>
    </citation>
    <scope>NUCLEOTIDE SEQUENCE [LARGE SCALE GENOMIC DNA]</scope>
    <source>
        <strain evidence="2">TK-2024</strain>
        <tissue evidence="2">Old leaves</tissue>
    </source>
</reference>
<dbReference type="Proteomes" id="UP001472677">
    <property type="component" value="Unassembled WGS sequence"/>
</dbReference>
<evidence type="ECO:0000313" key="3">
    <source>
        <dbReference type="Proteomes" id="UP001472677"/>
    </source>
</evidence>
<gene>
    <name evidence="2" type="ORF">V6N12_047323</name>
</gene>
<dbReference type="EMBL" id="JBBPBM010000032">
    <property type="protein sequence ID" value="KAK8533921.1"/>
    <property type="molecule type" value="Genomic_DNA"/>
</dbReference>
<evidence type="ECO:0000313" key="2">
    <source>
        <dbReference type="EMBL" id="KAK8533921.1"/>
    </source>
</evidence>
<sequence length="114" mass="12672">MESTHKSSSAFVAECLSLKLGSSLIRQHSCQYVQVESNCKLAIAMINCQSLNSWDVKTVLSDIRLMVESLSNATFSCICGTNNHVVDWVARTTCKGTCPYNWMRLIPPELLSLL</sequence>